<dbReference type="OrthoDB" id="550491at2759"/>
<dbReference type="GO" id="GO:0046513">
    <property type="term" value="P:ceramide biosynthetic process"/>
    <property type="evidence" value="ECO:0007669"/>
    <property type="project" value="TreeGrafter"/>
</dbReference>
<dbReference type="Proteomes" id="UP000613740">
    <property type="component" value="Unassembled WGS sequence"/>
</dbReference>
<dbReference type="Gene3D" id="1.25.40.20">
    <property type="entry name" value="Ankyrin repeat-containing domain"/>
    <property type="match status" value="1"/>
</dbReference>
<feature type="region of interest" description="Disordered" evidence="1">
    <location>
        <begin position="857"/>
        <end position="908"/>
    </location>
</feature>
<evidence type="ECO:0000256" key="1">
    <source>
        <dbReference type="SAM" id="MobiDB-lite"/>
    </source>
</evidence>
<dbReference type="GO" id="GO:0030149">
    <property type="term" value="P:sphingolipid catabolic process"/>
    <property type="evidence" value="ECO:0007669"/>
    <property type="project" value="TreeGrafter"/>
</dbReference>
<dbReference type="GO" id="GO:0004620">
    <property type="term" value="F:phospholipase activity"/>
    <property type="evidence" value="ECO:0007669"/>
    <property type="project" value="TreeGrafter"/>
</dbReference>
<dbReference type="SUPFAM" id="SSF48403">
    <property type="entry name" value="Ankyrin repeat"/>
    <property type="match status" value="1"/>
</dbReference>
<accession>A0A835WLJ1</accession>
<gene>
    <name evidence="2" type="ORF">HYH02_005169</name>
</gene>
<protein>
    <submittedName>
        <fullName evidence="2">Uncharacterized protein</fullName>
    </submittedName>
</protein>
<sequence length="1325" mass="131045">MELVERIASYLGPNDIAVLRGVDKATQTLFPSLHAVLHLSLPIPPALFARQWGAPGVVSHLPLKQRRQLVTLTAASGVLQNLRLAVEVCELASPLGVDAFVAAARAGALPVCRWLRDQRCPWSWDTLEAAARAGQTETVQALIAAGCPLEGSGLMAAAAAGGCTDLMEWLLARGCAERGAAAGRPGGGGGAAAWWRKALAAALRNGQEQVVVWLMQPAQRWRGRQGLGGGFPGGRGGGGGGGTGWPDLDADPEAALEAAEILEAAAEGSPLPLLRRLYDYFVTHAGGGEEAVEAAAAAVAAAAKEVASARGDPAGRAAGALPPPPLPPPLSPGSRSPGAVLASPHSPAAAVASAAAASAAASPLLDTSGSQHRRGAADLAGAAGGGDGLGAANLSRQAAALVDALRATTWRGRVLAAAAASATPDWRAKVEFLEAAGLRPVERFGLAVVTERAAAYRARPTRAAGPGAGAGADVARGRGGTGGAGEAVWVAADAGGGGAGSRAMLQLRLLMPDARLGASPHASGAGTGGSSRARVSGDGSSSSSNSDSPRRAAVTNAAVTCPPVSGCSGGIAAGQAGAGPAGVDDALTRLQWLRRKRYPISGAAVFGQAVRANNVRAVPYLLNRNRRRLERLELPYGFSVRPALMAAAEAGQLAVLQGVLDWALNRAAASAAAAAAEAPGDGGAAAHAAGGRRQRDNGDSSDEETDDDEGIVSDGGFGEDEVGGAGAAVLRAVCDGAGAMLIGAVRGGQVQAASWVLDTFGAGTGGGGGGAGQSGEVEAERSVGRSLSWPWKGKAAAAAGAAARAGPADVPAGSRQHPGGAAAAAVTESAAGANGASGSAGAATAASTGLRAMFRKVMGSGGNSGSAAAGPRSGSSTGRHSHSPRQRGARARSPNRRRGGGGGGGGTVAAVGAAGRQASSAAAAAGPAAAAPGAARSLFVELAGWRQPTGMWLTERLFAVAAGSGLGSAVPLMALLRAHRCPADASAWSAAAVGGDVAALEWLAASKVAMRKSHRPYMVALGQGDLATLRCLRRLRYPVRWRDVVREAKEWAAPAMQAAVCEAVPGAGGGGGGGKRFGRGAGSRLRRVLTCSVRRSKGRQVHAAAAEAGGGGGSNSGPSGVLGSALRRAVRWAWGGISGRRKAGHAATSAMASQPGAGGAAAAGTGTGSGRRAGGSARSAGLGDAGGGVASLLFVPLATGQGMAVAAVPGSGSGFPSPRRSAPSPRCHPQQQQQQQQHLVRHQPPHGSPQRVHVAPPRPAAVPAALGAQPLLAPPAVAPVPPSAAERGALSDLVRMWRRRQDAMAAASAATLPERGPLAGRGNDD</sequence>
<feature type="compositionally biased region" description="Acidic residues" evidence="1">
    <location>
        <begin position="699"/>
        <end position="718"/>
    </location>
</feature>
<organism evidence="2 3">
    <name type="scientific">Chlamydomonas schloesseri</name>
    <dbReference type="NCBI Taxonomy" id="2026947"/>
    <lineage>
        <taxon>Eukaryota</taxon>
        <taxon>Viridiplantae</taxon>
        <taxon>Chlorophyta</taxon>
        <taxon>core chlorophytes</taxon>
        <taxon>Chlorophyceae</taxon>
        <taxon>CS clade</taxon>
        <taxon>Chlamydomonadales</taxon>
        <taxon>Chlamydomonadaceae</taxon>
        <taxon>Chlamydomonas</taxon>
    </lineage>
</organism>
<feature type="region of interest" description="Disordered" evidence="1">
    <location>
        <begin position="518"/>
        <end position="554"/>
    </location>
</feature>
<comment type="caution">
    <text evidence="2">The sequence shown here is derived from an EMBL/GenBank/DDBJ whole genome shotgun (WGS) entry which is preliminary data.</text>
</comment>
<feature type="compositionally biased region" description="Low complexity" evidence="1">
    <location>
        <begin position="518"/>
        <end position="547"/>
    </location>
</feature>
<feature type="region of interest" description="Disordered" evidence="1">
    <location>
        <begin position="1145"/>
        <end position="1182"/>
    </location>
</feature>
<feature type="region of interest" description="Disordered" evidence="1">
    <location>
        <begin position="765"/>
        <end position="786"/>
    </location>
</feature>
<dbReference type="GO" id="GO:0071944">
    <property type="term" value="C:cell periphery"/>
    <property type="evidence" value="ECO:0007669"/>
    <property type="project" value="TreeGrafter"/>
</dbReference>
<proteinExistence type="predicted"/>
<dbReference type="PANTHER" id="PTHR12393:SF6">
    <property type="entry name" value="SPHINGOMYELIN PHOSPHODIESTERASE 2"/>
    <property type="match status" value="1"/>
</dbReference>
<feature type="region of interest" description="Disordered" evidence="1">
    <location>
        <begin position="312"/>
        <end position="343"/>
    </location>
</feature>
<feature type="compositionally biased region" description="Pro residues" evidence="1">
    <location>
        <begin position="321"/>
        <end position="331"/>
    </location>
</feature>
<dbReference type="PANTHER" id="PTHR12393">
    <property type="entry name" value="SPHINGOMYELIN PHOSPHODIESTERASE RELATED"/>
    <property type="match status" value="1"/>
</dbReference>
<feature type="region of interest" description="Disordered" evidence="1">
    <location>
        <begin position="1209"/>
        <end position="1256"/>
    </location>
</feature>
<feature type="region of interest" description="Disordered" evidence="1">
    <location>
        <begin position="1100"/>
        <end position="1121"/>
    </location>
</feature>
<feature type="compositionally biased region" description="Low complexity" evidence="1">
    <location>
        <begin position="1209"/>
        <end position="1237"/>
    </location>
</feature>
<dbReference type="EMBL" id="JAEHOD010000013">
    <property type="protein sequence ID" value="KAG2449636.1"/>
    <property type="molecule type" value="Genomic_DNA"/>
</dbReference>
<dbReference type="InterPro" id="IPR036770">
    <property type="entry name" value="Ankyrin_rpt-contain_sf"/>
</dbReference>
<name>A0A835WLJ1_9CHLO</name>
<feature type="compositionally biased region" description="Low complexity" evidence="1">
    <location>
        <begin position="679"/>
        <end position="691"/>
    </location>
</feature>
<feature type="compositionally biased region" description="Low complexity" evidence="1">
    <location>
        <begin position="865"/>
        <end position="878"/>
    </location>
</feature>
<feature type="region of interest" description="Disordered" evidence="1">
    <location>
        <begin position="679"/>
        <end position="718"/>
    </location>
</feature>
<evidence type="ECO:0000313" key="3">
    <source>
        <dbReference type="Proteomes" id="UP000613740"/>
    </source>
</evidence>
<feature type="compositionally biased region" description="Low complexity" evidence="1">
    <location>
        <begin position="332"/>
        <end position="343"/>
    </location>
</feature>
<evidence type="ECO:0000313" key="2">
    <source>
        <dbReference type="EMBL" id="KAG2449636.1"/>
    </source>
</evidence>
<feature type="region of interest" description="Disordered" evidence="1">
    <location>
        <begin position="1305"/>
        <end position="1325"/>
    </location>
</feature>
<reference evidence="2" key="1">
    <citation type="journal article" date="2020" name="bioRxiv">
        <title>Comparative genomics of Chlamydomonas.</title>
        <authorList>
            <person name="Craig R.J."/>
            <person name="Hasan A.R."/>
            <person name="Ness R.W."/>
            <person name="Keightley P.D."/>
        </authorList>
    </citation>
    <scope>NUCLEOTIDE SEQUENCE</scope>
    <source>
        <strain evidence="2">CCAP 11/173</strain>
    </source>
</reference>
<feature type="compositionally biased region" description="Basic residues" evidence="1">
    <location>
        <begin position="879"/>
        <end position="899"/>
    </location>
</feature>
<dbReference type="GO" id="GO:0016020">
    <property type="term" value="C:membrane"/>
    <property type="evidence" value="ECO:0007669"/>
    <property type="project" value="TreeGrafter"/>
</dbReference>
<dbReference type="GO" id="GO:0005783">
    <property type="term" value="C:endoplasmic reticulum"/>
    <property type="evidence" value="ECO:0007669"/>
    <property type="project" value="TreeGrafter"/>
</dbReference>
<keyword evidence="3" id="KW-1185">Reference proteome</keyword>
<feature type="region of interest" description="Disordered" evidence="1">
    <location>
        <begin position="806"/>
        <end position="825"/>
    </location>
</feature>
<feature type="compositionally biased region" description="Gly residues" evidence="1">
    <location>
        <begin position="1156"/>
        <end position="1173"/>
    </location>
</feature>